<feature type="chain" id="PRO_5039575934" evidence="1">
    <location>
        <begin position="23"/>
        <end position="197"/>
    </location>
</feature>
<dbReference type="EMBL" id="PVMZ01000018">
    <property type="protein sequence ID" value="PRX16724.1"/>
    <property type="molecule type" value="Genomic_DNA"/>
</dbReference>
<keyword evidence="1" id="KW-0732">Signal</keyword>
<dbReference type="Proteomes" id="UP000239415">
    <property type="component" value="Unassembled WGS sequence"/>
</dbReference>
<dbReference type="Pfam" id="PF11937">
    <property type="entry name" value="DUF3455"/>
    <property type="match status" value="1"/>
</dbReference>
<gene>
    <name evidence="2" type="ORF">CLV67_11855</name>
</gene>
<evidence type="ECO:0000313" key="3">
    <source>
        <dbReference type="Proteomes" id="UP000239415"/>
    </source>
</evidence>
<accession>A0A2T0K1R5</accession>
<dbReference type="AlphaFoldDB" id="A0A2T0K1R5"/>
<protein>
    <submittedName>
        <fullName evidence="2">Uncharacterized protein DUF3455</fullName>
    </submittedName>
</protein>
<evidence type="ECO:0000313" key="2">
    <source>
        <dbReference type="EMBL" id="PRX16724.1"/>
    </source>
</evidence>
<dbReference type="OrthoDB" id="8901345at2"/>
<dbReference type="RefSeq" id="WP_106326273.1">
    <property type="nucleotide sequence ID" value="NZ_BOMO01000065.1"/>
</dbReference>
<dbReference type="PANTHER" id="PTHR35567:SF1">
    <property type="entry name" value="CONSERVED FUNGAL PROTEIN (AFU_ORTHOLOGUE AFUA_1G14230)"/>
    <property type="match status" value="1"/>
</dbReference>
<dbReference type="InterPro" id="IPR021851">
    <property type="entry name" value="DUF3455"/>
</dbReference>
<dbReference type="PANTHER" id="PTHR35567">
    <property type="entry name" value="MALATE DEHYDROGENASE (AFU_ORTHOLOGUE AFUA_2G13800)"/>
    <property type="match status" value="1"/>
</dbReference>
<comment type="caution">
    <text evidence="2">The sequence shown here is derived from an EMBL/GenBank/DDBJ whole genome shotgun (WGS) entry which is preliminary data.</text>
</comment>
<evidence type="ECO:0000256" key="1">
    <source>
        <dbReference type="SAM" id="SignalP"/>
    </source>
</evidence>
<keyword evidence="3" id="KW-1185">Reference proteome</keyword>
<name>A0A2T0K1R5_9ACTN</name>
<reference evidence="2 3" key="1">
    <citation type="submission" date="2018-03" db="EMBL/GenBank/DDBJ databases">
        <title>Genomic Encyclopedia of Archaeal and Bacterial Type Strains, Phase II (KMG-II): from individual species to whole genera.</title>
        <authorList>
            <person name="Goeker M."/>
        </authorList>
    </citation>
    <scope>NUCLEOTIDE SEQUENCE [LARGE SCALE GENOMIC DNA]</scope>
    <source>
        <strain evidence="2 3">DSM 43146</strain>
    </source>
</reference>
<proteinExistence type="predicted"/>
<feature type="signal peptide" evidence="1">
    <location>
        <begin position="1"/>
        <end position="22"/>
    </location>
</feature>
<sequence>MLTNRSRIRTLAAAGIATAATAVVTVTGAAPAQAGVHEDSRPGARPVSVPLIPAEIKPPKGSKLVGAYIVTSGTQTYTCVVPAGATTGAFTGGSVPEAQLIGTGGRIHHFGGPSWQSVRDGSLVTASRAAGSPVDGAIPELLLKVETHSGKGVLSRADFINRLRTSGGVAPTGSCTAGQTASVPYGSIYVFWDAPAA</sequence>
<organism evidence="2 3">
    <name type="scientific">Actinoplanes italicus</name>
    <dbReference type="NCBI Taxonomy" id="113567"/>
    <lineage>
        <taxon>Bacteria</taxon>
        <taxon>Bacillati</taxon>
        <taxon>Actinomycetota</taxon>
        <taxon>Actinomycetes</taxon>
        <taxon>Micromonosporales</taxon>
        <taxon>Micromonosporaceae</taxon>
        <taxon>Actinoplanes</taxon>
    </lineage>
</organism>